<proteinExistence type="predicted"/>
<protein>
    <recommendedName>
        <fullName evidence="3">N-acetyltransferase domain-containing protein</fullName>
    </recommendedName>
</protein>
<sequence length="312" mass="37419">MEIKEYDSNFFDSFVYLIDNCFGIKNNDKNKLIKWKFFDNPNNEKNKIVCSYYEDKIVGQYSNISTSFIYQENIINGYICQDMCVLKDFRGKGLISKMSSKLYFDVLESTFSIGFSNEQGVKVDKNSKGYGYNVIGKLTSYILPTFLNFNKTYFYKKIENINDLKNINFNEFGYFSEYLKINSDFNYIKWRYFDKPNSNYSFFLIYDEKQKNIGYVVFYFKKGFGNIYDFNIIKETDIKRIIGTLKNIGIENKIFFLRIQILKNNFWKNFFKGFFKINKRENIYFTNKNHNIFNKIDILNKENWIIKTGDIL</sequence>
<gene>
    <name evidence="1" type="ORF">VAMP_296n48</name>
</gene>
<evidence type="ECO:0000313" key="2">
    <source>
        <dbReference type="Proteomes" id="UP000680365"/>
    </source>
</evidence>
<evidence type="ECO:0008006" key="3">
    <source>
        <dbReference type="Google" id="ProtNLM"/>
    </source>
</evidence>
<dbReference type="InterPro" id="IPR016181">
    <property type="entry name" value="Acyl_CoA_acyltransferase"/>
</dbReference>
<name>A0ABS5QM91_9BACT</name>
<accession>A0ABS5QM91</accession>
<dbReference type="Pfam" id="PF13527">
    <property type="entry name" value="Acetyltransf_9"/>
    <property type="match status" value="1"/>
</dbReference>
<keyword evidence="2" id="KW-1185">Reference proteome</keyword>
<organism evidence="1 2">
    <name type="scientific">Candidatus Vampirococcus lugosii</name>
    <dbReference type="NCBI Taxonomy" id="2789015"/>
    <lineage>
        <taxon>Bacteria</taxon>
        <taxon>Candidatus Absconditibacteriota</taxon>
        <taxon>Vampirococcus</taxon>
    </lineage>
</organism>
<dbReference type="Proteomes" id="UP000680365">
    <property type="component" value="Unassembled WGS sequence"/>
</dbReference>
<evidence type="ECO:0000313" key="1">
    <source>
        <dbReference type="EMBL" id="MBS8122326.1"/>
    </source>
</evidence>
<dbReference type="EMBL" id="JAEDAM010000072">
    <property type="protein sequence ID" value="MBS8122326.1"/>
    <property type="molecule type" value="Genomic_DNA"/>
</dbReference>
<dbReference type="Gene3D" id="3.40.630.30">
    <property type="match status" value="1"/>
</dbReference>
<dbReference type="SUPFAM" id="SSF55729">
    <property type="entry name" value="Acyl-CoA N-acyltransferases (Nat)"/>
    <property type="match status" value="1"/>
</dbReference>
<comment type="caution">
    <text evidence="1">The sequence shown here is derived from an EMBL/GenBank/DDBJ whole genome shotgun (WGS) entry which is preliminary data.</text>
</comment>
<reference evidence="1 2" key="1">
    <citation type="journal article" date="2021" name="Nat. Commun.">
        <title>Reductive evolution and unique predatory mode in the CPR bacterium Vampirococcus lugosii.</title>
        <authorList>
            <person name="Moreira D."/>
            <person name="Zivanovic Y."/>
            <person name="Lopez-Archilla A.I."/>
            <person name="Iniesto M."/>
            <person name="Lopez-Garcia P."/>
        </authorList>
    </citation>
    <scope>NUCLEOTIDE SEQUENCE [LARGE SCALE GENOMIC DNA]</scope>
    <source>
        <strain evidence="1">Chiprana</strain>
    </source>
</reference>